<dbReference type="SMART" id="SM00184">
    <property type="entry name" value="RING"/>
    <property type="match status" value="1"/>
</dbReference>
<evidence type="ECO:0000256" key="1">
    <source>
        <dbReference type="ARBA" id="ARBA00022723"/>
    </source>
</evidence>
<dbReference type="PANTHER" id="PTHR45969">
    <property type="entry name" value="RING ZINC FINGER PROTEIN-RELATED"/>
    <property type="match status" value="1"/>
</dbReference>
<accession>A0A0C9RIE7</accession>
<sequence>MGFPAGYYTLHVSNFVVVSLRLLAYVKNAIWCLLSWLRLIEQLQSETFSWQDFSEISSEFSSVSAGVIRERLPVVDFRSFAERGCRIDEDAMCAVCLSSFKEEDEIRELCNCCHIFHRNCLDKWIDLDQKTCPLCRSPLLPERERVAAEEGQSEVWIVDRISYLFGEDLIASS</sequence>
<dbReference type="GO" id="GO:0061630">
    <property type="term" value="F:ubiquitin protein ligase activity"/>
    <property type="evidence" value="ECO:0007669"/>
    <property type="project" value="TreeGrafter"/>
</dbReference>
<organism evidence="6">
    <name type="scientific">Wollemia nobilis</name>
    <dbReference type="NCBI Taxonomy" id="56998"/>
    <lineage>
        <taxon>Eukaryota</taxon>
        <taxon>Viridiplantae</taxon>
        <taxon>Streptophyta</taxon>
        <taxon>Embryophyta</taxon>
        <taxon>Tracheophyta</taxon>
        <taxon>Spermatophyta</taxon>
        <taxon>Pinopsida</taxon>
        <taxon>Pinidae</taxon>
        <taxon>Conifers II</taxon>
        <taxon>Araucariales</taxon>
        <taxon>Araucariaceae</taxon>
        <taxon>Wollemia</taxon>
    </lineage>
</organism>
<dbReference type="SMART" id="SM00744">
    <property type="entry name" value="RINGv"/>
    <property type="match status" value="1"/>
</dbReference>
<name>A0A0C9RIE7_9CONI</name>
<dbReference type="GO" id="GO:0016567">
    <property type="term" value="P:protein ubiquitination"/>
    <property type="evidence" value="ECO:0007669"/>
    <property type="project" value="TreeGrafter"/>
</dbReference>
<dbReference type="EMBL" id="GCHU01017097">
    <property type="protein sequence ID" value="JAG86266.1"/>
    <property type="molecule type" value="Transcribed_RNA"/>
</dbReference>
<dbReference type="GO" id="GO:0008270">
    <property type="term" value="F:zinc ion binding"/>
    <property type="evidence" value="ECO:0007669"/>
    <property type="project" value="UniProtKB-KW"/>
</dbReference>
<proteinExistence type="predicted"/>
<protein>
    <submittedName>
        <fullName evidence="6">TSA: Wollemia nobilis Ref_Wollemi_Transcript_17198_659 transcribed RNA sequence</fullName>
    </submittedName>
</protein>
<keyword evidence="1" id="KW-0479">Metal-binding</keyword>
<dbReference type="Gene3D" id="3.30.40.10">
    <property type="entry name" value="Zinc/RING finger domain, C3HC4 (zinc finger)"/>
    <property type="match status" value="1"/>
</dbReference>
<keyword evidence="2 4" id="KW-0863">Zinc-finger</keyword>
<evidence type="ECO:0000256" key="3">
    <source>
        <dbReference type="ARBA" id="ARBA00022833"/>
    </source>
</evidence>
<evidence type="ECO:0000313" key="6">
    <source>
        <dbReference type="EMBL" id="JAG86266.1"/>
    </source>
</evidence>
<dbReference type="SUPFAM" id="SSF57850">
    <property type="entry name" value="RING/U-box"/>
    <property type="match status" value="1"/>
</dbReference>
<dbReference type="InterPro" id="IPR011016">
    <property type="entry name" value="Znf_RING-CH"/>
</dbReference>
<dbReference type="InterPro" id="IPR013083">
    <property type="entry name" value="Znf_RING/FYVE/PHD"/>
</dbReference>
<evidence type="ECO:0000256" key="2">
    <source>
        <dbReference type="ARBA" id="ARBA00022771"/>
    </source>
</evidence>
<keyword evidence="3" id="KW-0862">Zinc</keyword>
<dbReference type="PROSITE" id="PS50089">
    <property type="entry name" value="ZF_RING_2"/>
    <property type="match status" value="1"/>
</dbReference>
<reference evidence="6" key="1">
    <citation type="submission" date="2015-02" db="EMBL/GenBank/DDBJ databases">
        <title>A transcriptome of Wollemia nobilis - a relic of Gondwana.</title>
        <authorList>
            <person name="Chia J.Y."/>
            <person name="Leong Y.S."/>
            <person name="Abdul Karim S."/>
            <person name="Wan Azmi N."/>
            <person name="Hercus R."/>
            <person name="Croft L."/>
        </authorList>
    </citation>
    <scope>NUCLEOTIDE SEQUENCE</scope>
    <source>
        <strain evidence="6">MaeBrown</strain>
        <tissue evidence="6">Leaf</tissue>
    </source>
</reference>
<evidence type="ECO:0000256" key="4">
    <source>
        <dbReference type="PROSITE-ProRule" id="PRU00175"/>
    </source>
</evidence>
<feature type="domain" description="RING-type" evidence="5">
    <location>
        <begin position="93"/>
        <end position="136"/>
    </location>
</feature>
<dbReference type="Pfam" id="PF13639">
    <property type="entry name" value="zf-RING_2"/>
    <property type="match status" value="1"/>
</dbReference>
<evidence type="ECO:0000259" key="5">
    <source>
        <dbReference type="PROSITE" id="PS50089"/>
    </source>
</evidence>
<dbReference type="AlphaFoldDB" id="A0A0C9RIE7"/>
<dbReference type="InterPro" id="IPR001841">
    <property type="entry name" value="Znf_RING"/>
</dbReference>
<dbReference type="PANTHER" id="PTHR45969:SF81">
    <property type="entry name" value="OS08G0157400 PROTEIN"/>
    <property type="match status" value="1"/>
</dbReference>